<name>A0A1G8IIS9_9RHOO</name>
<dbReference type="SUPFAM" id="SSF54523">
    <property type="entry name" value="Pili subunits"/>
    <property type="match status" value="1"/>
</dbReference>
<keyword evidence="1" id="KW-1133">Transmembrane helix</keyword>
<keyword evidence="1" id="KW-0812">Transmembrane</keyword>
<dbReference type="PANTHER" id="PTHR30093">
    <property type="entry name" value="GENERAL SECRETION PATHWAY PROTEIN G"/>
    <property type="match status" value="1"/>
</dbReference>
<evidence type="ECO:0000313" key="3">
    <source>
        <dbReference type="Proteomes" id="UP000198607"/>
    </source>
</evidence>
<dbReference type="EMBL" id="FNCY01000014">
    <property type="protein sequence ID" value="SDI18671.1"/>
    <property type="molecule type" value="Genomic_DNA"/>
</dbReference>
<gene>
    <name evidence="2" type="ORF">SAMN05660652_03003</name>
</gene>
<dbReference type="RefSeq" id="WP_281245591.1">
    <property type="nucleotide sequence ID" value="NZ_FNCY01000014.1"/>
</dbReference>
<dbReference type="AlphaFoldDB" id="A0A1G8IIS9"/>
<evidence type="ECO:0000256" key="1">
    <source>
        <dbReference type="SAM" id="Phobius"/>
    </source>
</evidence>
<dbReference type="NCBIfam" id="TIGR02532">
    <property type="entry name" value="IV_pilin_GFxxxE"/>
    <property type="match status" value="1"/>
</dbReference>
<keyword evidence="1" id="KW-0472">Membrane</keyword>
<dbReference type="Proteomes" id="UP000198607">
    <property type="component" value="Unassembled WGS sequence"/>
</dbReference>
<sequence>MCEIEPRMPAFIDVSCDREILEVVMNCNNQRRKSSWRHSEQGFTLIELIVVVIILGILAAVALPRFTSLQRDARIAKLQAARGSVSAASALIHATTLSRGGVPDTVACPAGGGTASNSPAATGTVCTESGLVGLVFGYPAVTALAGTSPGILSAAGLTGVFNPTQAQLEAEGYTYSQSSNIATFGVVGAPSPTMCFFTYTQPTAANIAATISGLEISGC</sequence>
<feature type="transmembrane region" description="Helical" evidence="1">
    <location>
        <begin position="42"/>
        <end position="63"/>
    </location>
</feature>
<keyword evidence="3" id="KW-1185">Reference proteome</keyword>
<dbReference type="Gene3D" id="3.30.700.10">
    <property type="entry name" value="Glycoprotein, Type 4 Pilin"/>
    <property type="match status" value="1"/>
</dbReference>
<evidence type="ECO:0000313" key="2">
    <source>
        <dbReference type="EMBL" id="SDI18671.1"/>
    </source>
</evidence>
<reference evidence="2 3" key="1">
    <citation type="submission" date="2016-10" db="EMBL/GenBank/DDBJ databases">
        <authorList>
            <person name="de Groot N.N."/>
        </authorList>
    </citation>
    <scope>NUCLEOTIDE SEQUENCE [LARGE SCALE GENOMIC DNA]</scope>
    <source>
        <strain evidence="2 3">DSM 5885</strain>
    </source>
</reference>
<accession>A0A1G8IIS9</accession>
<protein>
    <submittedName>
        <fullName evidence="2">MSHA pilin protein MshA</fullName>
    </submittedName>
</protein>
<dbReference type="PROSITE" id="PS00409">
    <property type="entry name" value="PROKAR_NTER_METHYL"/>
    <property type="match status" value="1"/>
</dbReference>
<organism evidence="2 3">
    <name type="scientific">Propionivibrio dicarboxylicus</name>
    <dbReference type="NCBI Taxonomy" id="83767"/>
    <lineage>
        <taxon>Bacteria</taxon>
        <taxon>Pseudomonadati</taxon>
        <taxon>Pseudomonadota</taxon>
        <taxon>Betaproteobacteria</taxon>
        <taxon>Rhodocyclales</taxon>
        <taxon>Rhodocyclaceae</taxon>
        <taxon>Propionivibrio</taxon>
    </lineage>
</organism>
<dbReference type="InterPro" id="IPR012902">
    <property type="entry name" value="N_methyl_site"/>
</dbReference>
<dbReference type="STRING" id="83767.SAMN05660652_03003"/>
<dbReference type="Pfam" id="PF07963">
    <property type="entry name" value="N_methyl"/>
    <property type="match status" value="1"/>
</dbReference>
<dbReference type="InterPro" id="IPR045584">
    <property type="entry name" value="Pilin-like"/>
</dbReference>
<proteinExistence type="predicted"/>
<dbReference type="PANTHER" id="PTHR30093:SF7">
    <property type="entry name" value="MSHA MAJOR PILIN SUBUNIT MSHA"/>
    <property type="match status" value="1"/>
</dbReference>